<gene>
    <name evidence="2" type="ORF">J2Z65_006353</name>
</gene>
<comment type="caution">
    <text evidence="2">The sequence shown here is derived from an EMBL/GenBank/DDBJ whole genome shotgun (WGS) entry which is preliminary data.</text>
</comment>
<evidence type="ECO:0000313" key="2">
    <source>
        <dbReference type="EMBL" id="MBP1967089.1"/>
    </source>
</evidence>
<name>A0ABS4IAI4_9BACL</name>
<keyword evidence="3" id="KW-1185">Reference proteome</keyword>
<dbReference type="Pfam" id="PF06114">
    <property type="entry name" value="Peptidase_M78"/>
    <property type="match status" value="1"/>
</dbReference>
<accession>A0ABS4IAI4</accession>
<proteinExistence type="predicted"/>
<evidence type="ECO:0000259" key="1">
    <source>
        <dbReference type="Pfam" id="PF06114"/>
    </source>
</evidence>
<dbReference type="Proteomes" id="UP001519344">
    <property type="component" value="Unassembled WGS sequence"/>
</dbReference>
<evidence type="ECO:0000313" key="3">
    <source>
        <dbReference type="Proteomes" id="UP001519344"/>
    </source>
</evidence>
<dbReference type="InterPro" id="IPR010359">
    <property type="entry name" value="IrrE_HExxH"/>
</dbReference>
<dbReference type="EMBL" id="JAGGKV010000028">
    <property type="protein sequence ID" value="MBP1967089.1"/>
    <property type="molecule type" value="Genomic_DNA"/>
</dbReference>
<feature type="domain" description="IrrE N-terminal-like" evidence="1">
    <location>
        <begin position="40"/>
        <end position="152"/>
    </location>
</feature>
<organism evidence="2 3">
    <name type="scientific">Paenibacillus aceris</name>
    <dbReference type="NCBI Taxonomy" id="869555"/>
    <lineage>
        <taxon>Bacteria</taxon>
        <taxon>Bacillati</taxon>
        <taxon>Bacillota</taxon>
        <taxon>Bacilli</taxon>
        <taxon>Bacillales</taxon>
        <taxon>Paenibacillaceae</taxon>
        <taxon>Paenibacillus</taxon>
    </lineage>
</organism>
<reference evidence="2 3" key="1">
    <citation type="submission" date="2021-03" db="EMBL/GenBank/DDBJ databases">
        <title>Genomic Encyclopedia of Type Strains, Phase IV (KMG-IV): sequencing the most valuable type-strain genomes for metagenomic binning, comparative biology and taxonomic classification.</title>
        <authorList>
            <person name="Goeker M."/>
        </authorList>
    </citation>
    <scope>NUCLEOTIDE SEQUENCE [LARGE SCALE GENOMIC DNA]</scope>
    <source>
        <strain evidence="2 3">DSM 24950</strain>
    </source>
</reference>
<protein>
    <submittedName>
        <fullName evidence="2">Zn-dependent peptidase ImmA (M78 family)</fullName>
    </submittedName>
</protein>
<sequence>MFPLFTHYQTTPLEQWVEALYEQYEITTPAQLSVTHLAAKLRIWVYTMDMNSMAVENNGQFSINVDRRLSPKEQWEDFLHELCHVLRHSGNQMAMPDRYVNWQEQDASAFQLYAAIPLAMLKKLTLPEHKNEMIAYLSEEFQVTFRLAKARIDQIQRRVLQGILDYEYQQYTQSQASKYDPSNWSDATRLIMDKLGQLKSKGVLADGKTNRIL</sequence>
<dbReference type="RefSeq" id="WP_167052093.1">
    <property type="nucleotide sequence ID" value="NZ_JAAOZR010000001.1"/>
</dbReference>